<keyword evidence="2" id="KW-0472">Membrane</keyword>
<evidence type="ECO:0000313" key="4">
    <source>
        <dbReference type="Proteomes" id="UP000540989"/>
    </source>
</evidence>
<feature type="compositionally biased region" description="Pro residues" evidence="1">
    <location>
        <begin position="181"/>
        <end position="192"/>
    </location>
</feature>
<evidence type="ECO:0000256" key="1">
    <source>
        <dbReference type="SAM" id="MobiDB-lite"/>
    </source>
</evidence>
<comment type="caution">
    <text evidence="3">The sequence shown here is derived from an EMBL/GenBank/DDBJ whole genome shotgun (WGS) entry which is preliminary data.</text>
</comment>
<sequence>MEQNQEQEANQGSAGEMMILGLIDHADRLGKSAQGTQRALSEQIQELGQLQQWAVNAALEIQKRADAAIRNLETERGRIQGSQTNLERNAMQAIHDAVEKQSGKIGRQVENALATPLHEIKQAAGQVMQNVKEANRLTMGFVFLLGMVGGLLFGYLAVMRTQSRMDDRLDRMEQVLSTPAQPVPAAPNPPAPAHKGKAK</sequence>
<dbReference type="RefSeq" id="WP_184224236.1">
    <property type="nucleotide sequence ID" value="NZ_JACHIP010000039.1"/>
</dbReference>
<evidence type="ECO:0000256" key="2">
    <source>
        <dbReference type="SAM" id="Phobius"/>
    </source>
</evidence>
<proteinExistence type="predicted"/>
<dbReference type="Proteomes" id="UP000540989">
    <property type="component" value="Unassembled WGS sequence"/>
</dbReference>
<gene>
    <name evidence="3" type="ORF">HDF16_006109</name>
</gene>
<dbReference type="AlphaFoldDB" id="A0A7W7ZK91"/>
<organism evidence="3 4">
    <name type="scientific">Granulicella aggregans</name>
    <dbReference type="NCBI Taxonomy" id="474949"/>
    <lineage>
        <taxon>Bacteria</taxon>
        <taxon>Pseudomonadati</taxon>
        <taxon>Acidobacteriota</taxon>
        <taxon>Terriglobia</taxon>
        <taxon>Terriglobales</taxon>
        <taxon>Acidobacteriaceae</taxon>
        <taxon>Granulicella</taxon>
    </lineage>
</organism>
<name>A0A7W7ZK91_9BACT</name>
<protein>
    <submittedName>
        <fullName evidence="3">Uncharacterized protein</fullName>
    </submittedName>
</protein>
<keyword evidence="2" id="KW-0812">Transmembrane</keyword>
<feature type="region of interest" description="Disordered" evidence="1">
    <location>
        <begin position="176"/>
        <end position="199"/>
    </location>
</feature>
<reference evidence="3 4" key="1">
    <citation type="submission" date="2020-08" db="EMBL/GenBank/DDBJ databases">
        <title>Genomic Encyclopedia of Type Strains, Phase IV (KMG-V): Genome sequencing to study the core and pangenomes of soil and plant-associated prokaryotes.</title>
        <authorList>
            <person name="Whitman W."/>
        </authorList>
    </citation>
    <scope>NUCLEOTIDE SEQUENCE [LARGE SCALE GENOMIC DNA]</scope>
    <source>
        <strain evidence="3 4">M8UP14</strain>
    </source>
</reference>
<keyword evidence="4" id="KW-1185">Reference proteome</keyword>
<dbReference type="EMBL" id="JACHIP010000039">
    <property type="protein sequence ID" value="MBB5061373.1"/>
    <property type="molecule type" value="Genomic_DNA"/>
</dbReference>
<evidence type="ECO:0000313" key="3">
    <source>
        <dbReference type="EMBL" id="MBB5061373.1"/>
    </source>
</evidence>
<feature type="transmembrane region" description="Helical" evidence="2">
    <location>
        <begin position="137"/>
        <end position="158"/>
    </location>
</feature>
<keyword evidence="2" id="KW-1133">Transmembrane helix</keyword>
<accession>A0A7W7ZK91</accession>